<sequence length="51" mass="5367">TGTATPIALSSSTSTFTIMNHIFSHFGLYIAIAGFIGIVVMFAKVYLGGNQ</sequence>
<gene>
    <name evidence="2" type="ORF">S03H2_23836</name>
</gene>
<proteinExistence type="predicted"/>
<feature type="transmembrane region" description="Helical" evidence="1">
    <location>
        <begin position="26"/>
        <end position="47"/>
    </location>
</feature>
<name>X1FKK5_9ZZZZ</name>
<reference evidence="2" key="1">
    <citation type="journal article" date="2014" name="Front. Microbiol.">
        <title>High frequency of phylogenetically diverse reductive dehalogenase-homologous genes in deep subseafloor sedimentary metagenomes.</title>
        <authorList>
            <person name="Kawai M."/>
            <person name="Futagami T."/>
            <person name="Toyoda A."/>
            <person name="Takaki Y."/>
            <person name="Nishi S."/>
            <person name="Hori S."/>
            <person name="Arai W."/>
            <person name="Tsubouchi T."/>
            <person name="Morono Y."/>
            <person name="Uchiyama I."/>
            <person name="Ito T."/>
            <person name="Fujiyama A."/>
            <person name="Inagaki F."/>
            <person name="Takami H."/>
        </authorList>
    </citation>
    <scope>NUCLEOTIDE SEQUENCE</scope>
    <source>
        <strain evidence="2">Expedition CK06-06</strain>
    </source>
</reference>
<comment type="caution">
    <text evidence="2">The sequence shown here is derived from an EMBL/GenBank/DDBJ whole genome shotgun (WGS) entry which is preliminary data.</text>
</comment>
<keyword evidence="1" id="KW-0812">Transmembrane</keyword>
<evidence type="ECO:0000313" key="2">
    <source>
        <dbReference type="EMBL" id="GAH33045.1"/>
    </source>
</evidence>
<evidence type="ECO:0000256" key="1">
    <source>
        <dbReference type="SAM" id="Phobius"/>
    </source>
</evidence>
<dbReference type="EMBL" id="BARU01013099">
    <property type="protein sequence ID" value="GAH33045.1"/>
    <property type="molecule type" value="Genomic_DNA"/>
</dbReference>
<keyword evidence="1" id="KW-1133">Transmembrane helix</keyword>
<dbReference type="AlphaFoldDB" id="X1FKK5"/>
<organism evidence="2">
    <name type="scientific">marine sediment metagenome</name>
    <dbReference type="NCBI Taxonomy" id="412755"/>
    <lineage>
        <taxon>unclassified sequences</taxon>
        <taxon>metagenomes</taxon>
        <taxon>ecological metagenomes</taxon>
    </lineage>
</organism>
<keyword evidence="1" id="KW-0472">Membrane</keyword>
<accession>X1FKK5</accession>
<feature type="non-terminal residue" evidence="2">
    <location>
        <position position="1"/>
    </location>
</feature>
<protein>
    <submittedName>
        <fullName evidence="2">Uncharacterized protein</fullName>
    </submittedName>
</protein>